<dbReference type="Pfam" id="PF03466">
    <property type="entry name" value="LysR_substrate"/>
    <property type="match status" value="1"/>
</dbReference>
<evidence type="ECO:0000256" key="3">
    <source>
        <dbReference type="ARBA" id="ARBA00023125"/>
    </source>
</evidence>
<keyword evidence="7" id="KW-1185">Reference proteome</keyword>
<feature type="domain" description="HTH lysR-type" evidence="5">
    <location>
        <begin position="1"/>
        <end position="58"/>
    </location>
</feature>
<dbReference type="SUPFAM" id="SSF46785">
    <property type="entry name" value="Winged helix' DNA-binding domain"/>
    <property type="match status" value="1"/>
</dbReference>
<dbReference type="Proteomes" id="UP001152651">
    <property type="component" value="Unassembled WGS sequence"/>
</dbReference>
<evidence type="ECO:0000313" key="7">
    <source>
        <dbReference type="Proteomes" id="UP001152651"/>
    </source>
</evidence>
<dbReference type="Gene3D" id="1.10.10.10">
    <property type="entry name" value="Winged helix-like DNA-binding domain superfamily/Winged helix DNA-binding domain"/>
    <property type="match status" value="1"/>
</dbReference>
<evidence type="ECO:0000256" key="2">
    <source>
        <dbReference type="ARBA" id="ARBA00023015"/>
    </source>
</evidence>
<dbReference type="InterPro" id="IPR000847">
    <property type="entry name" value="LysR_HTH_N"/>
</dbReference>
<accession>A0ABM9F4S1</accession>
<dbReference type="CDD" id="cd08414">
    <property type="entry name" value="PBP2_LTTR_aromatics_like"/>
    <property type="match status" value="1"/>
</dbReference>
<dbReference type="PROSITE" id="PS50931">
    <property type="entry name" value="HTH_LYSR"/>
    <property type="match status" value="1"/>
</dbReference>
<evidence type="ECO:0000313" key="6">
    <source>
        <dbReference type="EMBL" id="CAH6635738.1"/>
    </source>
</evidence>
<dbReference type="Gene3D" id="3.40.190.10">
    <property type="entry name" value="Periplasmic binding protein-like II"/>
    <property type="match status" value="2"/>
</dbReference>
<evidence type="ECO:0000259" key="5">
    <source>
        <dbReference type="PROSITE" id="PS50931"/>
    </source>
</evidence>
<reference evidence="6" key="1">
    <citation type="submission" date="2022-05" db="EMBL/GenBank/DDBJ databases">
        <authorList>
            <person name="Blom J."/>
        </authorList>
    </citation>
    <scope>NUCLEOTIDE SEQUENCE</scope>
    <source>
        <strain evidence="6">Type strain: CPO20170097</strain>
    </source>
</reference>
<protein>
    <submittedName>
        <fullName evidence="6">Transcriptional regulator</fullName>
    </submittedName>
</protein>
<evidence type="ECO:0000256" key="4">
    <source>
        <dbReference type="ARBA" id="ARBA00023163"/>
    </source>
</evidence>
<dbReference type="PANTHER" id="PTHR30346:SF28">
    <property type="entry name" value="HTH-TYPE TRANSCRIPTIONAL REGULATOR CYNR"/>
    <property type="match status" value="1"/>
</dbReference>
<comment type="similarity">
    <text evidence="1">Belongs to the LysR transcriptional regulatory family.</text>
</comment>
<dbReference type="InterPro" id="IPR036390">
    <property type="entry name" value="WH_DNA-bd_sf"/>
</dbReference>
<dbReference type="InterPro" id="IPR036388">
    <property type="entry name" value="WH-like_DNA-bd_sf"/>
</dbReference>
<sequence>MDTKYLRAFVCLAEELHFRRTAEKLNISQPLLSALIKSLEEQVGTPLFIRTTRSVQLTTQGALLLGKARTALTASESFLEAASDLAEGISGTLNIFYSSITAHSDIMGRLISRFQIRYPEININMIEHSDFHQSKRLIEGEIDVGFFTNLDVPHDVETSCLWLSSDPLKVIMPRNHRLADKSSLSFTQLAGEPFIVYATADYTTSDAIKTLCGFTPDVHHQTSHPLLLPSLVSAGLGIAIVPDSFRSILPANRVVMKDINVPSFKLDIMINWMKNNTSQALSTFINFIHENTHQTV</sequence>
<dbReference type="PANTHER" id="PTHR30346">
    <property type="entry name" value="TRANSCRIPTIONAL DUAL REGULATOR HCAR-RELATED"/>
    <property type="match status" value="1"/>
</dbReference>
<keyword evidence="3" id="KW-0238">DNA-binding</keyword>
<dbReference type="RefSeq" id="WP_253896879.1">
    <property type="nucleotide sequence ID" value="NZ_CALSBS010000002.1"/>
</dbReference>
<dbReference type="PRINTS" id="PR00039">
    <property type="entry name" value="HTHLYSR"/>
</dbReference>
<keyword evidence="4" id="KW-0804">Transcription</keyword>
<evidence type="ECO:0000256" key="1">
    <source>
        <dbReference type="ARBA" id="ARBA00009437"/>
    </source>
</evidence>
<dbReference type="EMBL" id="CALSBS010000002">
    <property type="protein sequence ID" value="CAH6635738.1"/>
    <property type="molecule type" value="Genomic_DNA"/>
</dbReference>
<keyword evidence="2" id="KW-0805">Transcription regulation</keyword>
<organism evidence="6 7">
    <name type="scientific">Pseudocitrobacter vendiensis</name>
    <dbReference type="NCBI Taxonomy" id="2488306"/>
    <lineage>
        <taxon>Bacteria</taxon>
        <taxon>Pseudomonadati</taxon>
        <taxon>Pseudomonadota</taxon>
        <taxon>Gammaproteobacteria</taxon>
        <taxon>Enterobacterales</taxon>
        <taxon>Enterobacteriaceae</taxon>
        <taxon>Pseudocitrobacter</taxon>
    </lineage>
</organism>
<proteinExistence type="inferred from homology"/>
<gene>
    <name evidence="6" type="ORF">FBBNIHIM_02765</name>
</gene>
<dbReference type="Pfam" id="PF00126">
    <property type="entry name" value="HTH_1"/>
    <property type="match status" value="1"/>
</dbReference>
<dbReference type="InterPro" id="IPR005119">
    <property type="entry name" value="LysR_subst-bd"/>
</dbReference>
<dbReference type="SUPFAM" id="SSF53850">
    <property type="entry name" value="Periplasmic binding protein-like II"/>
    <property type="match status" value="1"/>
</dbReference>
<name>A0ABM9F4S1_9ENTR</name>
<comment type="caution">
    <text evidence="6">The sequence shown here is derived from an EMBL/GenBank/DDBJ whole genome shotgun (WGS) entry which is preliminary data.</text>
</comment>